<evidence type="ECO:0000256" key="3">
    <source>
        <dbReference type="ARBA" id="ARBA00022536"/>
    </source>
</evidence>
<evidence type="ECO:0000256" key="7">
    <source>
        <dbReference type="ARBA" id="ARBA00023180"/>
    </source>
</evidence>
<dbReference type="PROSITE" id="PS50026">
    <property type="entry name" value="EGF_3"/>
    <property type="match status" value="2"/>
</dbReference>
<evidence type="ECO:0000256" key="2">
    <source>
        <dbReference type="ARBA" id="ARBA00022525"/>
    </source>
</evidence>
<keyword evidence="10" id="KW-1185">Reference proteome</keyword>
<name>A0A8J1XRB1_OWEFU</name>
<dbReference type="SMART" id="SM00179">
    <property type="entry name" value="EGF_CA"/>
    <property type="match status" value="3"/>
</dbReference>
<keyword evidence="4" id="KW-0732">Signal</keyword>
<dbReference type="PANTHER" id="PTHR47333:SF4">
    <property type="entry name" value="EGF-LIKE DOMAIN-CONTAINING PROTEIN"/>
    <property type="match status" value="1"/>
</dbReference>
<evidence type="ECO:0000256" key="8">
    <source>
        <dbReference type="PROSITE-ProRule" id="PRU00076"/>
    </source>
</evidence>
<dbReference type="InterPro" id="IPR018097">
    <property type="entry name" value="EGF_Ca-bd_CS"/>
</dbReference>
<evidence type="ECO:0000256" key="4">
    <source>
        <dbReference type="ARBA" id="ARBA00022729"/>
    </source>
</evidence>
<dbReference type="FunFam" id="2.10.25.10:FF:000038">
    <property type="entry name" value="Fibrillin 2"/>
    <property type="match status" value="2"/>
</dbReference>
<dbReference type="GO" id="GO:0005509">
    <property type="term" value="F:calcium ion binding"/>
    <property type="evidence" value="ECO:0007669"/>
    <property type="project" value="InterPro"/>
</dbReference>
<dbReference type="AlphaFoldDB" id="A0A8J1XRB1"/>
<dbReference type="InterPro" id="IPR049883">
    <property type="entry name" value="NOTCH1_EGF-like"/>
</dbReference>
<dbReference type="InterPro" id="IPR052080">
    <property type="entry name" value="vWF_C/EGF_Fibrillin"/>
</dbReference>
<evidence type="ECO:0000313" key="10">
    <source>
        <dbReference type="Proteomes" id="UP000749559"/>
    </source>
</evidence>
<keyword evidence="3 8" id="KW-0245">EGF-like domain</keyword>
<comment type="caution">
    <text evidence="8">Lacks conserved residue(s) required for the propagation of feature annotation.</text>
</comment>
<evidence type="ECO:0000256" key="5">
    <source>
        <dbReference type="ARBA" id="ARBA00022737"/>
    </source>
</evidence>
<gene>
    <name evidence="9" type="ORF">OFUS_LOCUS14829</name>
</gene>
<dbReference type="InterPro" id="IPR001881">
    <property type="entry name" value="EGF-like_Ca-bd_dom"/>
</dbReference>
<dbReference type="SMART" id="SM00181">
    <property type="entry name" value="EGF"/>
    <property type="match status" value="5"/>
</dbReference>
<feature type="non-terminal residue" evidence="9">
    <location>
        <position position="1"/>
    </location>
</feature>
<dbReference type="InterPro" id="IPR009030">
    <property type="entry name" value="Growth_fac_rcpt_cys_sf"/>
</dbReference>
<keyword evidence="7" id="KW-0325">Glycoprotein</keyword>
<dbReference type="PANTHER" id="PTHR47333">
    <property type="entry name" value="VON WILLEBRAND FACTOR C AND EGF DOMAIN-CONTAINING PROTEIN"/>
    <property type="match status" value="1"/>
</dbReference>
<dbReference type="GO" id="GO:0005576">
    <property type="term" value="C:extracellular region"/>
    <property type="evidence" value="ECO:0007669"/>
    <property type="project" value="UniProtKB-SubCell"/>
</dbReference>
<comment type="caution">
    <text evidence="9">The sequence shown here is derived from an EMBL/GenBank/DDBJ whole genome shotgun (WGS) entry which is preliminary data.</text>
</comment>
<feature type="non-terminal residue" evidence="9">
    <location>
        <position position="229"/>
    </location>
</feature>
<dbReference type="PROSITE" id="PS01187">
    <property type="entry name" value="EGF_CA"/>
    <property type="match status" value="2"/>
</dbReference>
<sequence>PVDYKCIDIDECVNATLNNCQQECINTKGGYYCECVPGYTAINSSQCQDIDECSEGTSGCEQSCNNTEGNFTCSCEDGFSLNGDGKSCQRDKESLGPCLDKGLTCEYGCRNTSDPPVCFCKSGYNLTDAENCTNINECDLGSHGCAGGCTDTDGSFQCTCDTGFQLGHDQKSCQVCDSSHWGIACANLCECGSRARKCNSSIGCTDCVPGWRGENCEEDIDECADSTIC</sequence>
<accession>A0A8J1XRB1</accession>
<dbReference type="InterPro" id="IPR000152">
    <property type="entry name" value="EGF-type_Asp/Asn_hydroxyl_site"/>
</dbReference>
<dbReference type="Pfam" id="PF07645">
    <property type="entry name" value="EGF_CA"/>
    <property type="match status" value="3"/>
</dbReference>
<keyword evidence="2" id="KW-0964">Secreted</keyword>
<dbReference type="SUPFAM" id="SSF57184">
    <property type="entry name" value="Growth factor receptor domain"/>
    <property type="match status" value="2"/>
</dbReference>
<evidence type="ECO:0000256" key="1">
    <source>
        <dbReference type="ARBA" id="ARBA00004613"/>
    </source>
</evidence>
<dbReference type="EMBL" id="CAIIXF020000007">
    <property type="protein sequence ID" value="CAH1789480.1"/>
    <property type="molecule type" value="Genomic_DNA"/>
</dbReference>
<dbReference type="PROSITE" id="PS01186">
    <property type="entry name" value="EGF_2"/>
    <property type="match status" value="3"/>
</dbReference>
<organism evidence="9 10">
    <name type="scientific">Owenia fusiformis</name>
    <name type="common">Polychaete worm</name>
    <dbReference type="NCBI Taxonomy" id="6347"/>
    <lineage>
        <taxon>Eukaryota</taxon>
        <taxon>Metazoa</taxon>
        <taxon>Spiralia</taxon>
        <taxon>Lophotrochozoa</taxon>
        <taxon>Annelida</taxon>
        <taxon>Polychaeta</taxon>
        <taxon>Sedentaria</taxon>
        <taxon>Canalipalpata</taxon>
        <taxon>Sabellida</taxon>
        <taxon>Oweniida</taxon>
        <taxon>Oweniidae</taxon>
        <taxon>Owenia</taxon>
    </lineage>
</organism>
<dbReference type="PROSITE" id="PS00010">
    <property type="entry name" value="ASX_HYDROXYL"/>
    <property type="match status" value="3"/>
</dbReference>
<evidence type="ECO:0000313" key="9">
    <source>
        <dbReference type="EMBL" id="CAH1789480.1"/>
    </source>
</evidence>
<dbReference type="InterPro" id="IPR000742">
    <property type="entry name" value="EGF"/>
</dbReference>
<evidence type="ECO:0000256" key="6">
    <source>
        <dbReference type="ARBA" id="ARBA00023157"/>
    </source>
</evidence>
<keyword evidence="6" id="KW-1015">Disulfide bond</keyword>
<keyword evidence="5" id="KW-0677">Repeat</keyword>
<comment type="subcellular location">
    <subcellularLocation>
        <location evidence="1">Secreted</location>
    </subcellularLocation>
</comment>
<proteinExistence type="predicted"/>
<dbReference type="Gene3D" id="2.10.25.10">
    <property type="entry name" value="Laminin"/>
    <property type="match status" value="3"/>
</dbReference>
<dbReference type="OrthoDB" id="6153549at2759"/>
<reference evidence="9" key="1">
    <citation type="submission" date="2022-03" db="EMBL/GenBank/DDBJ databases">
        <authorList>
            <person name="Martin C."/>
        </authorList>
    </citation>
    <scope>NUCLEOTIDE SEQUENCE</scope>
</reference>
<dbReference type="Proteomes" id="UP000749559">
    <property type="component" value="Unassembled WGS sequence"/>
</dbReference>
<protein>
    <submittedName>
        <fullName evidence="9">Uncharacterized protein</fullName>
    </submittedName>
</protein>